<dbReference type="Proteomes" id="UP001595698">
    <property type="component" value="Unassembled WGS sequence"/>
</dbReference>
<protein>
    <submittedName>
        <fullName evidence="2">Uncharacterized protein</fullName>
    </submittedName>
</protein>
<name>A0ABV8F4W4_9ACTN</name>
<evidence type="ECO:0000313" key="3">
    <source>
        <dbReference type="Proteomes" id="UP001595698"/>
    </source>
</evidence>
<proteinExistence type="predicted"/>
<comment type="caution">
    <text evidence="2">The sequence shown here is derived from an EMBL/GenBank/DDBJ whole genome shotgun (WGS) entry which is preliminary data.</text>
</comment>
<accession>A0ABV8F4W4</accession>
<evidence type="ECO:0000256" key="1">
    <source>
        <dbReference type="SAM" id="MobiDB-lite"/>
    </source>
</evidence>
<feature type="region of interest" description="Disordered" evidence="1">
    <location>
        <begin position="191"/>
        <end position="242"/>
    </location>
</feature>
<gene>
    <name evidence="2" type="ORF">ACFOYY_20290</name>
</gene>
<evidence type="ECO:0000313" key="2">
    <source>
        <dbReference type="EMBL" id="MFC3982495.1"/>
    </source>
</evidence>
<dbReference type="RefSeq" id="WP_386190785.1">
    <property type="nucleotide sequence ID" value="NZ_JBHSBC010000020.1"/>
</dbReference>
<sequence>MTMSFLDEVLKRLHRKGVLIIMIRLIREVYRVNADRFEPELGDDRTLFGIAISRNIANRAVTELRGLPGVHAKLVNSALEIVCDGFVVRQYKLPGSSVNVSVELIDWTTSEAKLRGPVENSQTDAQLTLDGDEDLGAAFDSMIPLFRHIRFVHSGSSETGNATIHAGIPRDHRDGGSPWLDSRCIWSDDAGRIDGFGEEGDVPFGPTSPVRPPASGPAHSDLPTPEPQVTPRRTKREGQSDA</sequence>
<dbReference type="EMBL" id="JBHSBC010000020">
    <property type="protein sequence ID" value="MFC3982495.1"/>
    <property type="molecule type" value="Genomic_DNA"/>
</dbReference>
<organism evidence="2 3">
    <name type="scientific">Streptosporangium jomthongense</name>
    <dbReference type="NCBI Taxonomy" id="1193683"/>
    <lineage>
        <taxon>Bacteria</taxon>
        <taxon>Bacillati</taxon>
        <taxon>Actinomycetota</taxon>
        <taxon>Actinomycetes</taxon>
        <taxon>Streptosporangiales</taxon>
        <taxon>Streptosporangiaceae</taxon>
        <taxon>Streptosporangium</taxon>
    </lineage>
</organism>
<reference evidence="3" key="1">
    <citation type="journal article" date="2019" name="Int. J. Syst. Evol. Microbiol.">
        <title>The Global Catalogue of Microorganisms (GCM) 10K type strain sequencing project: providing services to taxonomists for standard genome sequencing and annotation.</title>
        <authorList>
            <consortium name="The Broad Institute Genomics Platform"/>
            <consortium name="The Broad Institute Genome Sequencing Center for Infectious Disease"/>
            <person name="Wu L."/>
            <person name="Ma J."/>
        </authorList>
    </citation>
    <scope>NUCLEOTIDE SEQUENCE [LARGE SCALE GENOMIC DNA]</scope>
    <source>
        <strain evidence="3">TBRC 7912</strain>
    </source>
</reference>
<keyword evidence="3" id="KW-1185">Reference proteome</keyword>